<dbReference type="GO" id="GO:0016740">
    <property type="term" value="F:transferase activity"/>
    <property type="evidence" value="ECO:0007669"/>
    <property type="project" value="UniProtKB-KW"/>
</dbReference>
<proteinExistence type="predicted"/>
<dbReference type="SUPFAM" id="SSF53448">
    <property type="entry name" value="Nucleotide-diphospho-sugar transferases"/>
    <property type="match status" value="1"/>
</dbReference>
<accession>A0A841AA48</accession>
<dbReference type="AlphaFoldDB" id="A0A841AA48"/>
<protein>
    <submittedName>
        <fullName evidence="1">Glycosyltransferase involved in cell wall biosynthesis</fullName>
    </submittedName>
</protein>
<dbReference type="InterPro" id="IPR029044">
    <property type="entry name" value="Nucleotide-diphossugar_trans"/>
</dbReference>
<gene>
    <name evidence="1" type="ORF">HNR70_000304</name>
</gene>
<reference evidence="1 2" key="1">
    <citation type="submission" date="2020-08" db="EMBL/GenBank/DDBJ databases">
        <title>Sequencing the genomes of 1000 actinobacteria strains.</title>
        <authorList>
            <person name="Klenk H.-P."/>
        </authorList>
    </citation>
    <scope>NUCLEOTIDE SEQUENCE [LARGE SCALE GENOMIC DNA]</scope>
    <source>
        <strain evidence="1 2">DSM 28796</strain>
    </source>
</reference>
<dbReference type="Pfam" id="PF13704">
    <property type="entry name" value="Glyco_tranf_2_4"/>
    <property type="match status" value="1"/>
</dbReference>
<comment type="caution">
    <text evidence="1">The sequence shown here is derived from an EMBL/GenBank/DDBJ whole genome shotgun (WGS) entry which is preliminary data.</text>
</comment>
<evidence type="ECO:0000313" key="2">
    <source>
        <dbReference type="Proteomes" id="UP000588158"/>
    </source>
</evidence>
<name>A0A841AA48_9MICO</name>
<evidence type="ECO:0000313" key="1">
    <source>
        <dbReference type="EMBL" id="MBB5830491.1"/>
    </source>
</evidence>
<keyword evidence="1" id="KW-0808">Transferase</keyword>
<keyword evidence="2" id="KW-1185">Reference proteome</keyword>
<dbReference type="EMBL" id="JACHLZ010000001">
    <property type="protein sequence ID" value="MBB5830491.1"/>
    <property type="molecule type" value="Genomic_DNA"/>
</dbReference>
<dbReference type="Proteomes" id="UP000588158">
    <property type="component" value="Unassembled WGS sequence"/>
</dbReference>
<sequence length="233" mass="25042">MIVLDHLSTDSTREVLAGITAEDPRVHLGTYQDPAHRQARVMSYLADRARRAGADWVVLFDADEFWCAQGGTVAEVLGGIEGARVAAAALHDAHPDGPEGVDLTAAGSRLLVETEPNTEKVAIRPEGWAWVDMGNHSALDLARSAPSELRILHIPYRSLGQMRAKAVNGAAAVRADTEFGPRVADHWKRLADYDGEIEREWAEATAPRRPVAEIGVPAPGATWEDVLGGGTTS</sequence>
<organism evidence="1 2">
    <name type="scientific">Brachybacterium aquaticum</name>
    <dbReference type="NCBI Taxonomy" id="1432564"/>
    <lineage>
        <taxon>Bacteria</taxon>
        <taxon>Bacillati</taxon>
        <taxon>Actinomycetota</taxon>
        <taxon>Actinomycetes</taxon>
        <taxon>Micrococcales</taxon>
        <taxon>Dermabacteraceae</taxon>
        <taxon>Brachybacterium</taxon>
    </lineage>
</organism>